<proteinExistence type="predicted"/>
<dbReference type="RefSeq" id="WP_285997300.1">
    <property type="nucleotide sequence ID" value="NZ_CP127295.1"/>
</dbReference>
<gene>
    <name evidence="1" type="ORF">QRX60_43435</name>
</gene>
<keyword evidence="2" id="KW-1185">Reference proteome</keyword>
<reference evidence="1 2" key="1">
    <citation type="submission" date="2023-06" db="EMBL/GenBank/DDBJ databases">
        <authorList>
            <person name="Oyuntsetseg B."/>
            <person name="Kim S.B."/>
        </authorList>
    </citation>
    <scope>NUCLEOTIDE SEQUENCE [LARGE SCALE GENOMIC DNA]</scope>
    <source>
        <strain evidence="1 2">4-36</strain>
    </source>
</reference>
<name>A0A9Y2JLS8_9PSEU</name>
<evidence type="ECO:0000313" key="1">
    <source>
        <dbReference type="EMBL" id="WIY00838.1"/>
    </source>
</evidence>
<organism evidence="1 2">
    <name type="scientific">Amycolatopsis mongoliensis</name>
    <dbReference type="NCBI Taxonomy" id="715475"/>
    <lineage>
        <taxon>Bacteria</taxon>
        <taxon>Bacillati</taxon>
        <taxon>Actinomycetota</taxon>
        <taxon>Actinomycetes</taxon>
        <taxon>Pseudonocardiales</taxon>
        <taxon>Pseudonocardiaceae</taxon>
        <taxon>Amycolatopsis</taxon>
    </lineage>
</organism>
<dbReference type="EMBL" id="CP127295">
    <property type="protein sequence ID" value="WIY00838.1"/>
    <property type="molecule type" value="Genomic_DNA"/>
</dbReference>
<dbReference type="AlphaFoldDB" id="A0A9Y2JLS8"/>
<dbReference type="Proteomes" id="UP001239397">
    <property type="component" value="Chromosome"/>
</dbReference>
<accession>A0A9Y2JLS8</accession>
<dbReference type="KEGG" id="amog:QRX60_43435"/>
<evidence type="ECO:0000313" key="2">
    <source>
        <dbReference type="Proteomes" id="UP001239397"/>
    </source>
</evidence>
<sequence>MQSESRIADLFACHRPESSIHATSDSAGLPAPYLRSWLTPEETGRPVAPPSKATLQQLAAASGADFTAVQQAFTAAWSTLQGGHWNHFAEGDRVLVFGKPDPASGSRRVRRGTVLAPPSAEIIKIGFGNEEYEELSPADPVHVSHAAGACRCVVAIS</sequence>
<protein>
    <submittedName>
        <fullName evidence="1">Uncharacterized protein</fullName>
    </submittedName>
</protein>